<dbReference type="EMBL" id="JACHTE010000001">
    <property type="protein sequence ID" value="MBB1086947.1"/>
    <property type="molecule type" value="Genomic_DNA"/>
</dbReference>
<feature type="signal peptide" evidence="1">
    <location>
        <begin position="1"/>
        <end position="31"/>
    </location>
</feature>
<keyword evidence="1" id="KW-0732">Signal</keyword>
<dbReference type="Proteomes" id="UP000552587">
    <property type="component" value="Unassembled WGS sequence"/>
</dbReference>
<organism evidence="2 3">
    <name type="scientific">Marilutibacter penaei</name>
    <dbReference type="NCBI Taxonomy" id="2759900"/>
    <lineage>
        <taxon>Bacteria</taxon>
        <taxon>Pseudomonadati</taxon>
        <taxon>Pseudomonadota</taxon>
        <taxon>Gammaproteobacteria</taxon>
        <taxon>Lysobacterales</taxon>
        <taxon>Lysobacteraceae</taxon>
        <taxon>Marilutibacter</taxon>
    </lineage>
</organism>
<proteinExistence type="predicted"/>
<evidence type="ECO:0000313" key="2">
    <source>
        <dbReference type="EMBL" id="MBB1086947.1"/>
    </source>
</evidence>
<feature type="chain" id="PRO_5031462674" evidence="1">
    <location>
        <begin position="32"/>
        <end position="281"/>
    </location>
</feature>
<comment type="caution">
    <text evidence="2">The sequence shown here is derived from an EMBL/GenBank/DDBJ whole genome shotgun (WGS) entry which is preliminary data.</text>
</comment>
<gene>
    <name evidence="2" type="ORF">H4F99_00430</name>
</gene>
<dbReference type="AlphaFoldDB" id="A0A7W3U112"/>
<keyword evidence="3" id="KW-1185">Reference proteome</keyword>
<sequence>MGRAPPVHLTGVHMVRFILLAALMASAPAAATDTGMPGALPEAQEAAALRTAEATGRVIYRHDQAATVATDVALADRAFRSDGRLDGWITEEQDGGIVVTFIDDTPSALYRVTVSANGVAGPLEALDAPTPLSPHEQAAARARSAALASGFEPCTRTYNSVVLPPGSPAGPHWVVYLLPGTTDPHAVPIGGTYRFDVDGTTVVSQRGFTRTCIALQKNEVAEHSLAFLMITHLLDPIPTEAHVFWSLWAQKPMYVSTVPKGSLWLIEDGTIQLIERDAAEG</sequence>
<accession>A0A7W3U112</accession>
<reference evidence="2 3" key="1">
    <citation type="submission" date="2020-07" db="EMBL/GenBank/DDBJ databases">
        <authorList>
            <person name="Xu S."/>
            <person name="Li A."/>
        </authorList>
    </citation>
    <scope>NUCLEOTIDE SEQUENCE [LARGE SCALE GENOMIC DNA]</scope>
    <source>
        <strain evidence="2 3">SG-8</strain>
    </source>
</reference>
<evidence type="ECO:0000256" key="1">
    <source>
        <dbReference type="SAM" id="SignalP"/>
    </source>
</evidence>
<name>A0A7W3U112_9GAMM</name>
<evidence type="ECO:0000313" key="3">
    <source>
        <dbReference type="Proteomes" id="UP000552587"/>
    </source>
</evidence>
<protein>
    <submittedName>
        <fullName evidence="2">Uncharacterized protein</fullName>
    </submittedName>
</protein>
<dbReference type="RefSeq" id="WP_182667744.1">
    <property type="nucleotide sequence ID" value="NZ_JACHTE010000001.1"/>
</dbReference>